<reference evidence="1 2" key="1">
    <citation type="journal article" date="2022" name="Int. J. Syst. Evol. Microbiol.">
        <title>Prevotella herbatica sp. nov., a plant polysaccharide-decomposing anaerobic bacterium isolated from a methanogenic reactor.</title>
        <authorList>
            <person name="Uek A."/>
            <person name="Tonouchi A."/>
            <person name="Kaku N."/>
            <person name="Ueki K."/>
        </authorList>
    </citation>
    <scope>NUCLEOTIDE SEQUENCE [LARGE SCALE GENOMIC DNA]</scope>
    <source>
        <strain evidence="1 2">WR041</strain>
    </source>
</reference>
<dbReference type="RefSeq" id="WP_207154840.1">
    <property type="nucleotide sequence ID" value="NZ_AP024484.1"/>
</dbReference>
<accession>A0ABN6EFJ4</accession>
<evidence type="ECO:0000313" key="2">
    <source>
        <dbReference type="Proteomes" id="UP001319045"/>
    </source>
</evidence>
<evidence type="ECO:0000313" key="1">
    <source>
        <dbReference type="EMBL" id="BCS84683.1"/>
    </source>
</evidence>
<keyword evidence="2" id="KW-1185">Reference proteome</keyword>
<dbReference type="InterPro" id="IPR019238">
    <property type="entry name" value="AbiEi_2"/>
</dbReference>
<dbReference type="EMBL" id="AP024484">
    <property type="protein sequence ID" value="BCS84683.1"/>
    <property type="molecule type" value="Genomic_DNA"/>
</dbReference>
<dbReference type="Pfam" id="PF09952">
    <property type="entry name" value="AbiEi_2"/>
    <property type="match status" value="1"/>
</dbReference>
<dbReference type="Proteomes" id="UP001319045">
    <property type="component" value="Chromosome"/>
</dbReference>
<name>A0ABN6EFJ4_9BACT</name>
<gene>
    <name evidence="1" type="ORF">prwr041_05760</name>
</gene>
<proteinExistence type="predicted"/>
<protein>
    <submittedName>
        <fullName evidence="1">Uncharacterized protein</fullName>
    </submittedName>
</protein>
<sequence length="327" mass="37452">MVNERELSLEAAANLKSLMRRDDITVKLSREGKHDVDINIGDIKMSGEVKNFVTMANFNRVIFHLQKIRENGSDPVLLIAGYISPQHMMKVVDAGFNVLDHAGNCYINIPPLYIHITGQKLDKPKETETKVFSESAIKLIFYFLLDKANVGKTYRKIAEETGYSLGTIKNVIEEMKRRHHIIKTPKGRVLMNWKKLLDEWQLAYNQSLKPKLFLKKMRLRNPKLRLNWKKIKLPKNSYWGGESGAYLTDGYLVPEILTIYTDGDSVDMIKTGQMAPSPDGDILVYKKFWSGETENNIVPRILTYADLMGTTDSRCLEAAKRIINNEK</sequence>
<organism evidence="1 2">
    <name type="scientific">Prevotella herbatica</name>
    <dbReference type="NCBI Taxonomy" id="2801997"/>
    <lineage>
        <taxon>Bacteria</taxon>
        <taxon>Pseudomonadati</taxon>
        <taxon>Bacteroidota</taxon>
        <taxon>Bacteroidia</taxon>
        <taxon>Bacteroidales</taxon>
        <taxon>Prevotellaceae</taxon>
        <taxon>Prevotella</taxon>
    </lineage>
</organism>